<name>A0A8H7TXS7_9APHY</name>
<comment type="caution">
    <text evidence="2">The sequence shown here is derived from an EMBL/GenBank/DDBJ whole genome shotgun (WGS) entry which is preliminary data.</text>
</comment>
<evidence type="ECO:0000313" key="3">
    <source>
        <dbReference type="Proteomes" id="UP000639403"/>
    </source>
</evidence>
<proteinExistence type="predicted"/>
<evidence type="ECO:0000313" key="2">
    <source>
        <dbReference type="EMBL" id="KAF9804445.1"/>
    </source>
</evidence>
<evidence type="ECO:0000256" key="1">
    <source>
        <dbReference type="SAM" id="MobiDB-lite"/>
    </source>
</evidence>
<protein>
    <submittedName>
        <fullName evidence="2">Uncharacterized protein</fullName>
    </submittedName>
</protein>
<accession>A0A8H7TXS7</accession>
<dbReference type="Proteomes" id="UP000639403">
    <property type="component" value="Unassembled WGS sequence"/>
</dbReference>
<feature type="region of interest" description="Disordered" evidence="1">
    <location>
        <begin position="49"/>
        <end position="77"/>
    </location>
</feature>
<organism evidence="2 3">
    <name type="scientific">Rhodonia placenta</name>
    <dbReference type="NCBI Taxonomy" id="104341"/>
    <lineage>
        <taxon>Eukaryota</taxon>
        <taxon>Fungi</taxon>
        <taxon>Dikarya</taxon>
        <taxon>Basidiomycota</taxon>
        <taxon>Agaricomycotina</taxon>
        <taxon>Agaricomycetes</taxon>
        <taxon>Polyporales</taxon>
        <taxon>Adustoporiaceae</taxon>
        <taxon>Rhodonia</taxon>
    </lineage>
</organism>
<dbReference type="EMBL" id="JADOXO010000440">
    <property type="protein sequence ID" value="KAF9804445.1"/>
    <property type="molecule type" value="Genomic_DNA"/>
</dbReference>
<feature type="compositionally biased region" description="Basic and acidic residues" evidence="1">
    <location>
        <begin position="53"/>
        <end position="77"/>
    </location>
</feature>
<sequence>MYKALAANLVRTWCSQQPMLCAFHRHAPAGPRALRVRSAHCSRNTNASAFELAKSHREDSSPLTKDPRILRRNHDPVPDKSGRFWTLIPGS</sequence>
<dbReference type="AlphaFoldDB" id="A0A8H7TXS7"/>
<reference evidence="2" key="2">
    <citation type="journal article" name="Front. Microbiol.">
        <title>Degradative Capacity of Two Strains of Rhodonia placenta: From Phenotype to Genotype.</title>
        <authorList>
            <person name="Kolle M."/>
            <person name="Horta M.A.C."/>
            <person name="Nowrousian M."/>
            <person name="Ohm R.A."/>
            <person name="Benz J.P."/>
            <person name="Pilgard A."/>
        </authorList>
    </citation>
    <scope>NUCLEOTIDE SEQUENCE</scope>
    <source>
        <strain evidence="2">FPRL280</strain>
    </source>
</reference>
<gene>
    <name evidence="2" type="ORF">IEO21_09394</name>
</gene>
<reference evidence="2" key="1">
    <citation type="submission" date="2020-11" db="EMBL/GenBank/DDBJ databases">
        <authorList>
            <person name="Koelle M."/>
            <person name="Horta M.A.C."/>
            <person name="Nowrousian M."/>
            <person name="Ohm R.A."/>
            <person name="Benz P."/>
            <person name="Pilgard A."/>
        </authorList>
    </citation>
    <scope>NUCLEOTIDE SEQUENCE</scope>
    <source>
        <strain evidence="2">FPRL280</strain>
    </source>
</reference>